<keyword evidence="1" id="KW-0812">Transmembrane</keyword>
<evidence type="ECO:0000256" key="1">
    <source>
        <dbReference type="SAM" id="Phobius"/>
    </source>
</evidence>
<comment type="caution">
    <text evidence="2">The sequence shown here is derived from an EMBL/GenBank/DDBJ whole genome shotgun (WGS) entry which is preliminary data.</text>
</comment>
<keyword evidence="1" id="KW-1133">Transmembrane helix</keyword>
<sequence>MGARWNRVQDGADYAFGARHYRAVYGLRAAGALARGTWWLTKRVLLPLAVVAGVVALVWFVGGASWRFAVEHNLLRIALIAVGAFTGLACLRWLFRRRGPLRKMIRRNF</sequence>
<dbReference type="Proteomes" id="UP000548476">
    <property type="component" value="Unassembled WGS sequence"/>
</dbReference>
<accession>A0A841FWV8</accession>
<proteinExistence type="predicted"/>
<feature type="transmembrane region" description="Helical" evidence="1">
    <location>
        <begin position="44"/>
        <end position="62"/>
    </location>
</feature>
<dbReference type="RefSeq" id="WP_184791005.1">
    <property type="nucleotide sequence ID" value="NZ_BONT01000047.1"/>
</dbReference>
<gene>
    <name evidence="2" type="ORF">HNR73_006098</name>
</gene>
<name>A0A841FWV8_9ACTN</name>
<keyword evidence="3" id="KW-1185">Reference proteome</keyword>
<organism evidence="2 3">
    <name type="scientific">Phytomonospora endophytica</name>
    <dbReference type="NCBI Taxonomy" id="714109"/>
    <lineage>
        <taxon>Bacteria</taxon>
        <taxon>Bacillati</taxon>
        <taxon>Actinomycetota</taxon>
        <taxon>Actinomycetes</taxon>
        <taxon>Micromonosporales</taxon>
        <taxon>Micromonosporaceae</taxon>
        <taxon>Phytomonospora</taxon>
    </lineage>
</organism>
<reference evidence="2 3" key="1">
    <citation type="submission" date="2020-08" db="EMBL/GenBank/DDBJ databases">
        <title>Genomic Encyclopedia of Type Strains, Phase IV (KMG-IV): sequencing the most valuable type-strain genomes for metagenomic binning, comparative biology and taxonomic classification.</title>
        <authorList>
            <person name="Goeker M."/>
        </authorList>
    </citation>
    <scope>NUCLEOTIDE SEQUENCE [LARGE SCALE GENOMIC DNA]</scope>
    <source>
        <strain evidence="2 3">YIM 65646</strain>
    </source>
</reference>
<protein>
    <submittedName>
        <fullName evidence="2">Uncharacterized protein</fullName>
    </submittedName>
</protein>
<dbReference type="AlphaFoldDB" id="A0A841FWV8"/>
<feature type="transmembrane region" description="Helical" evidence="1">
    <location>
        <begin position="74"/>
        <end position="95"/>
    </location>
</feature>
<keyword evidence="1" id="KW-0472">Membrane</keyword>
<evidence type="ECO:0000313" key="3">
    <source>
        <dbReference type="Proteomes" id="UP000548476"/>
    </source>
</evidence>
<evidence type="ECO:0000313" key="2">
    <source>
        <dbReference type="EMBL" id="MBB6038218.1"/>
    </source>
</evidence>
<dbReference type="EMBL" id="JACHGT010000015">
    <property type="protein sequence ID" value="MBB6038218.1"/>
    <property type="molecule type" value="Genomic_DNA"/>
</dbReference>